<evidence type="ECO:0000313" key="2">
    <source>
        <dbReference type="Proteomes" id="UP001081283"/>
    </source>
</evidence>
<dbReference type="RefSeq" id="WP_267614298.1">
    <property type="nucleotide sequence ID" value="NZ_JAOVZQ010000001.1"/>
</dbReference>
<sequence length="52" mass="5656">MEPLTSPERICLQLVARGRAHDIKALTSACRKLMASTTIEAVARALKLGLIH</sequence>
<keyword evidence="2" id="KW-1185">Reference proteome</keyword>
<gene>
    <name evidence="1" type="ORF">OEG82_21030</name>
</gene>
<organism evidence="1 2">
    <name type="scientific">Hoeflea ulvae</name>
    <dbReference type="NCBI Taxonomy" id="2983764"/>
    <lineage>
        <taxon>Bacteria</taxon>
        <taxon>Pseudomonadati</taxon>
        <taxon>Pseudomonadota</taxon>
        <taxon>Alphaproteobacteria</taxon>
        <taxon>Hyphomicrobiales</taxon>
        <taxon>Rhizobiaceae</taxon>
        <taxon>Hoeflea</taxon>
    </lineage>
</organism>
<reference evidence="1" key="1">
    <citation type="submission" date="2022-10" db="EMBL/GenBank/DDBJ databases">
        <title>Hoeflea sp. J2-29, isolated from marine algae.</title>
        <authorList>
            <person name="Kristyanto S."/>
            <person name="Kim J.M."/>
            <person name="Jeon C.O."/>
        </authorList>
    </citation>
    <scope>NUCLEOTIDE SEQUENCE</scope>
    <source>
        <strain evidence="1">J2-29</strain>
    </source>
</reference>
<accession>A0ABT3YKP5</accession>
<protein>
    <recommendedName>
        <fullName evidence="3">HTH luxR-type domain-containing protein</fullName>
    </recommendedName>
</protein>
<dbReference type="EMBL" id="JAOVZQ010000001">
    <property type="protein sequence ID" value="MCY0096475.1"/>
    <property type="molecule type" value="Genomic_DNA"/>
</dbReference>
<evidence type="ECO:0008006" key="3">
    <source>
        <dbReference type="Google" id="ProtNLM"/>
    </source>
</evidence>
<name>A0ABT3YKP5_9HYPH</name>
<comment type="caution">
    <text evidence="1">The sequence shown here is derived from an EMBL/GenBank/DDBJ whole genome shotgun (WGS) entry which is preliminary data.</text>
</comment>
<dbReference type="Proteomes" id="UP001081283">
    <property type="component" value="Unassembled WGS sequence"/>
</dbReference>
<evidence type="ECO:0000313" key="1">
    <source>
        <dbReference type="EMBL" id="MCY0096475.1"/>
    </source>
</evidence>
<proteinExistence type="predicted"/>